<keyword evidence="1" id="KW-0472">Membrane</keyword>
<accession>A0A6L6YHD1</accession>
<gene>
    <name evidence="2" type="ORF">E5987_07930</name>
</gene>
<evidence type="ECO:0000313" key="2">
    <source>
        <dbReference type="EMBL" id="MVX57135.1"/>
    </source>
</evidence>
<keyword evidence="1" id="KW-0812">Transmembrane</keyword>
<keyword evidence="1" id="KW-1133">Transmembrane helix</keyword>
<dbReference type="Pfam" id="PF19991">
    <property type="entry name" value="HMA_2"/>
    <property type="match status" value="1"/>
</dbReference>
<protein>
    <recommendedName>
        <fullName evidence="4">HMA domain-containing protein</fullName>
    </recommendedName>
</protein>
<evidence type="ECO:0000313" key="3">
    <source>
        <dbReference type="Proteomes" id="UP000472580"/>
    </source>
</evidence>
<keyword evidence="3" id="KW-1185">Reference proteome</keyword>
<dbReference type="AlphaFoldDB" id="A0A6L6YHD1"/>
<feature type="transmembrane region" description="Helical" evidence="1">
    <location>
        <begin position="100"/>
        <end position="118"/>
    </location>
</feature>
<dbReference type="OrthoDB" id="5397694at2"/>
<sequence>MKRLNNFIVSDTKGRMRLRVPALKNLKTAERMLEELKTLEGVRKADVNQITGSVLLEYDPHTFERRGLAHVFNEVVPHAKPLPTLSHRTKKMLRSKEMRLFENKGMLVCGLTSLAALAFKGFKLHTAAGAVFVALAALHTYRYRKNMLR</sequence>
<dbReference type="Proteomes" id="UP000472580">
    <property type="component" value="Unassembled WGS sequence"/>
</dbReference>
<evidence type="ECO:0000256" key="1">
    <source>
        <dbReference type="SAM" id="Phobius"/>
    </source>
</evidence>
<dbReference type="RefSeq" id="WP_160335562.1">
    <property type="nucleotide sequence ID" value="NZ_CALPCV010000009.1"/>
</dbReference>
<reference evidence="2 3" key="1">
    <citation type="submission" date="2019-12" db="EMBL/GenBank/DDBJ databases">
        <title>Microbes associate with the intestines of laboratory mice.</title>
        <authorList>
            <person name="Navarre W."/>
            <person name="Wong E."/>
        </authorList>
    </citation>
    <scope>NUCLEOTIDE SEQUENCE [LARGE SCALE GENOMIC DNA]</scope>
    <source>
        <strain evidence="2 3">NM82_D38</strain>
    </source>
</reference>
<proteinExistence type="predicted"/>
<name>A0A6L6YHD1_9BURK</name>
<feature type="transmembrane region" description="Helical" evidence="1">
    <location>
        <begin position="124"/>
        <end position="141"/>
    </location>
</feature>
<dbReference type="EMBL" id="WSRP01000022">
    <property type="protein sequence ID" value="MVX57135.1"/>
    <property type="molecule type" value="Genomic_DNA"/>
</dbReference>
<comment type="caution">
    <text evidence="2">The sequence shown here is derived from an EMBL/GenBank/DDBJ whole genome shotgun (WGS) entry which is preliminary data.</text>
</comment>
<organism evidence="2 3">
    <name type="scientific">Parasutterella muris</name>
    <dbReference type="NCBI Taxonomy" id="2565572"/>
    <lineage>
        <taxon>Bacteria</taxon>
        <taxon>Pseudomonadati</taxon>
        <taxon>Pseudomonadota</taxon>
        <taxon>Betaproteobacteria</taxon>
        <taxon>Burkholderiales</taxon>
        <taxon>Sutterellaceae</taxon>
        <taxon>Parasutterella</taxon>
    </lineage>
</organism>
<evidence type="ECO:0008006" key="4">
    <source>
        <dbReference type="Google" id="ProtNLM"/>
    </source>
</evidence>